<evidence type="ECO:0000313" key="2">
    <source>
        <dbReference type="EMBL" id="CAF4135375.1"/>
    </source>
</evidence>
<feature type="non-terminal residue" evidence="2">
    <location>
        <position position="28"/>
    </location>
</feature>
<dbReference type="AlphaFoldDB" id="A0A819X1X0"/>
<protein>
    <submittedName>
        <fullName evidence="2">Uncharacterized protein</fullName>
    </submittedName>
</protein>
<feature type="compositionally biased region" description="Basic and acidic residues" evidence="1">
    <location>
        <begin position="17"/>
        <end position="28"/>
    </location>
</feature>
<accession>A0A819X1X0</accession>
<gene>
    <name evidence="2" type="ORF">OKA104_LOCUS37465</name>
</gene>
<evidence type="ECO:0000313" key="3">
    <source>
        <dbReference type="Proteomes" id="UP000663881"/>
    </source>
</evidence>
<reference evidence="2" key="1">
    <citation type="submission" date="2021-02" db="EMBL/GenBank/DDBJ databases">
        <authorList>
            <person name="Nowell W R."/>
        </authorList>
    </citation>
    <scope>NUCLEOTIDE SEQUENCE</scope>
</reference>
<evidence type="ECO:0000256" key="1">
    <source>
        <dbReference type="SAM" id="MobiDB-lite"/>
    </source>
</evidence>
<name>A0A819X1X0_9BILA</name>
<proteinExistence type="predicted"/>
<sequence>MHFTAFPGIRLNPGPKDIGDARGSDGSG</sequence>
<organism evidence="2 3">
    <name type="scientific">Adineta steineri</name>
    <dbReference type="NCBI Taxonomy" id="433720"/>
    <lineage>
        <taxon>Eukaryota</taxon>
        <taxon>Metazoa</taxon>
        <taxon>Spiralia</taxon>
        <taxon>Gnathifera</taxon>
        <taxon>Rotifera</taxon>
        <taxon>Eurotatoria</taxon>
        <taxon>Bdelloidea</taxon>
        <taxon>Adinetida</taxon>
        <taxon>Adinetidae</taxon>
        <taxon>Adineta</taxon>
    </lineage>
</organism>
<dbReference type="Proteomes" id="UP000663881">
    <property type="component" value="Unassembled WGS sequence"/>
</dbReference>
<dbReference type="EMBL" id="CAJOAY010006272">
    <property type="protein sequence ID" value="CAF4135375.1"/>
    <property type="molecule type" value="Genomic_DNA"/>
</dbReference>
<comment type="caution">
    <text evidence="2">The sequence shown here is derived from an EMBL/GenBank/DDBJ whole genome shotgun (WGS) entry which is preliminary data.</text>
</comment>
<feature type="region of interest" description="Disordered" evidence="1">
    <location>
        <begin position="1"/>
        <end position="28"/>
    </location>
</feature>